<dbReference type="AlphaFoldDB" id="A0A0D8HGY8"/>
<dbReference type="EMBL" id="JXYS01000065">
    <property type="protein sequence ID" value="KJF17114.1"/>
    <property type="molecule type" value="Genomic_DNA"/>
</dbReference>
<reference evidence="1 2" key="1">
    <citation type="submission" date="2015-01" db="EMBL/GenBank/DDBJ databases">
        <title>Draft genome of the acidophilic iron oxidizer Acidithrix ferrooxidans strain Py-F3.</title>
        <authorList>
            <person name="Poehlein A."/>
            <person name="Eisen S."/>
            <person name="Schloemann M."/>
            <person name="Johnson B.D."/>
            <person name="Daniel R."/>
            <person name="Muehling M."/>
        </authorList>
    </citation>
    <scope>NUCLEOTIDE SEQUENCE [LARGE SCALE GENOMIC DNA]</scope>
    <source>
        <strain evidence="1 2">Py-F3</strain>
    </source>
</reference>
<dbReference type="Proteomes" id="UP000032360">
    <property type="component" value="Unassembled WGS sequence"/>
</dbReference>
<dbReference type="STRING" id="1280514.AXFE_20270"/>
<name>A0A0D8HGY8_9ACTN</name>
<evidence type="ECO:0000313" key="2">
    <source>
        <dbReference type="Proteomes" id="UP000032360"/>
    </source>
</evidence>
<gene>
    <name evidence="1" type="ORF">AXFE_20270</name>
</gene>
<sequence>MVIWADSVFRVSFSEHSLFGCVGTVRDDWEVLWEHRSLVGSGLGLSCLQLMEPSEVPGSVNGDVEV</sequence>
<comment type="caution">
    <text evidence="1">The sequence shown here is derived from an EMBL/GenBank/DDBJ whole genome shotgun (WGS) entry which is preliminary data.</text>
</comment>
<accession>A0A0D8HGY8</accession>
<organism evidence="1 2">
    <name type="scientific">Acidithrix ferrooxidans</name>
    <dbReference type="NCBI Taxonomy" id="1280514"/>
    <lineage>
        <taxon>Bacteria</taxon>
        <taxon>Bacillati</taxon>
        <taxon>Actinomycetota</taxon>
        <taxon>Acidimicrobiia</taxon>
        <taxon>Acidimicrobiales</taxon>
        <taxon>Acidimicrobiaceae</taxon>
        <taxon>Acidithrix</taxon>
    </lineage>
</organism>
<proteinExistence type="predicted"/>
<keyword evidence="2" id="KW-1185">Reference proteome</keyword>
<evidence type="ECO:0000313" key="1">
    <source>
        <dbReference type="EMBL" id="KJF17114.1"/>
    </source>
</evidence>
<protein>
    <submittedName>
        <fullName evidence="1">Uncharacterized protein</fullName>
    </submittedName>
</protein>